<reference evidence="1 2" key="1">
    <citation type="journal article" date="2015" name="Sci. Rep.">
        <title>Genome of the facultative scuticociliatosis pathogen Pseudocohnilembus persalinus provides insight into its virulence through horizontal gene transfer.</title>
        <authorList>
            <person name="Xiong J."/>
            <person name="Wang G."/>
            <person name="Cheng J."/>
            <person name="Tian M."/>
            <person name="Pan X."/>
            <person name="Warren A."/>
            <person name="Jiang C."/>
            <person name="Yuan D."/>
            <person name="Miao W."/>
        </authorList>
    </citation>
    <scope>NUCLEOTIDE SEQUENCE [LARGE SCALE GENOMIC DNA]</scope>
    <source>
        <strain evidence="1">36N120E</strain>
    </source>
</reference>
<dbReference type="InParanoid" id="A0A0V0Q7V9"/>
<keyword evidence="2" id="KW-1185">Reference proteome</keyword>
<dbReference type="AlphaFoldDB" id="A0A0V0Q7V9"/>
<dbReference type="EMBL" id="LDAU01000260">
    <property type="protein sequence ID" value="KRW98245.1"/>
    <property type="molecule type" value="Genomic_DNA"/>
</dbReference>
<protein>
    <submittedName>
        <fullName evidence="1">Uncharacterized protein</fullName>
    </submittedName>
</protein>
<comment type="caution">
    <text evidence="1">The sequence shown here is derived from an EMBL/GenBank/DDBJ whole genome shotgun (WGS) entry which is preliminary data.</text>
</comment>
<evidence type="ECO:0000313" key="2">
    <source>
        <dbReference type="Proteomes" id="UP000054937"/>
    </source>
</evidence>
<name>A0A0V0Q7V9_PSEPJ</name>
<gene>
    <name evidence="1" type="ORF">PPERSA_05589</name>
</gene>
<proteinExistence type="predicted"/>
<dbReference type="Proteomes" id="UP000054937">
    <property type="component" value="Unassembled WGS sequence"/>
</dbReference>
<organism evidence="1 2">
    <name type="scientific">Pseudocohnilembus persalinus</name>
    <name type="common">Ciliate</name>
    <dbReference type="NCBI Taxonomy" id="266149"/>
    <lineage>
        <taxon>Eukaryota</taxon>
        <taxon>Sar</taxon>
        <taxon>Alveolata</taxon>
        <taxon>Ciliophora</taxon>
        <taxon>Intramacronucleata</taxon>
        <taxon>Oligohymenophorea</taxon>
        <taxon>Scuticociliatia</taxon>
        <taxon>Philasterida</taxon>
        <taxon>Pseudocohnilembidae</taxon>
        <taxon>Pseudocohnilembus</taxon>
    </lineage>
</organism>
<accession>A0A0V0Q7V9</accession>
<evidence type="ECO:0000313" key="1">
    <source>
        <dbReference type="EMBL" id="KRW98245.1"/>
    </source>
</evidence>
<sequence length="105" mass="12345">MSYSSNLSSQMNTSDFQKNISFETYEEQYADEQEKKIFQWLDDQQIQMVKPNSQYSESNMATCTSLNIIPKLKHANSSDMYNDICAPLPNDIIQYKISIWYEISY</sequence>